<dbReference type="AlphaFoldDB" id="A0A6N8J273"/>
<dbReference type="RefSeq" id="WP_157297992.1">
    <property type="nucleotide sequence ID" value="NZ_BAAAZB010000005.1"/>
</dbReference>
<dbReference type="OrthoDB" id="1490014at2"/>
<name>A0A6N8J273_9BACT</name>
<gene>
    <name evidence="2" type="ORF">GO495_01800</name>
</gene>
<evidence type="ECO:0000259" key="1">
    <source>
        <dbReference type="PROSITE" id="PS50093"/>
    </source>
</evidence>
<keyword evidence="3" id="KW-1185">Reference proteome</keyword>
<protein>
    <submittedName>
        <fullName evidence="2">T9SS type B sorting domain-containing protein</fullName>
    </submittedName>
</protein>
<evidence type="ECO:0000313" key="3">
    <source>
        <dbReference type="Proteomes" id="UP000468388"/>
    </source>
</evidence>
<dbReference type="Pfam" id="PF18911">
    <property type="entry name" value="PKD_4"/>
    <property type="match status" value="1"/>
</dbReference>
<dbReference type="Pfam" id="PF13585">
    <property type="entry name" value="CHU_C"/>
    <property type="match status" value="1"/>
</dbReference>
<dbReference type="InterPro" id="IPR022409">
    <property type="entry name" value="PKD/Chitinase_dom"/>
</dbReference>
<comment type="caution">
    <text evidence="2">The sequence shown here is derived from an EMBL/GenBank/DDBJ whole genome shotgun (WGS) entry which is preliminary data.</text>
</comment>
<dbReference type="InterPro" id="IPR013783">
    <property type="entry name" value="Ig-like_fold"/>
</dbReference>
<dbReference type="Proteomes" id="UP000468388">
    <property type="component" value="Unassembled WGS sequence"/>
</dbReference>
<accession>A0A6N8J273</accession>
<organism evidence="2 3">
    <name type="scientific">Chitinophaga oryziterrae</name>
    <dbReference type="NCBI Taxonomy" id="1031224"/>
    <lineage>
        <taxon>Bacteria</taxon>
        <taxon>Pseudomonadati</taxon>
        <taxon>Bacteroidota</taxon>
        <taxon>Chitinophagia</taxon>
        <taxon>Chitinophagales</taxon>
        <taxon>Chitinophagaceae</taxon>
        <taxon>Chitinophaga</taxon>
    </lineage>
</organism>
<dbReference type="PROSITE" id="PS50093">
    <property type="entry name" value="PKD"/>
    <property type="match status" value="1"/>
</dbReference>
<dbReference type="InterPro" id="IPR026341">
    <property type="entry name" value="T9SS_type_B"/>
</dbReference>
<dbReference type="Gene3D" id="2.60.40.10">
    <property type="entry name" value="Immunoglobulins"/>
    <property type="match status" value="2"/>
</dbReference>
<dbReference type="InterPro" id="IPR000601">
    <property type="entry name" value="PKD_dom"/>
</dbReference>
<evidence type="ECO:0000313" key="2">
    <source>
        <dbReference type="EMBL" id="MVT39305.1"/>
    </source>
</evidence>
<dbReference type="InterPro" id="IPR035986">
    <property type="entry name" value="PKD_dom_sf"/>
</dbReference>
<reference evidence="2 3" key="1">
    <citation type="submission" date="2019-12" db="EMBL/GenBank/DDBJ databases">
        <title>The draft genomic sequence of strain Chitinophaga oryziterrae JCM 16595.</title>
        <authorList>
            <person name="Zhang X."/>
        </authorList>
    </citation>
    <scope>NUCLEOTIDE SEQUENCE [LARGE SCALE GENOMIC DNA]</scope>
    <source>
        <strain evidence="2 3">JCM 16595</strain>
    </source>
</reference>
<dbReference type="NCBIfam" id="TIGR04131">
    <property type="entry name" value="Bac_Flav_CTERM"/>
    <property type="match status" value="1"/>
</dbReference>
<proteinExistence type="predicted"/>
<dbReference type="CDD" id="cd00146">
    <property type="entry name" value="PKD"/>
    <property type="match status" value="1"/>
</dbReference>
<dbReference type="EMBL" id="WRXO01000001">
    <property type="protein sequence ID" value="MVT39305.1"/>
    <property type="molecule type" value="Genomic_DNA"/>
</dbReference>
<dbReference type="SMART" id="SM00089">
    <property type="entry name" value="PKD"/>
    <property type="match status" value="2"/>
</dbReference>
<dbReference type="SUPFAM" id="SSF49299">
    <property type="entry name" value="PKD domain"/>
    <property type="match status" value="2"/>
</dbReference>
<sequence>MRKSFILALCCILIHVTAAGYHIIGGEIYYEYAGITPERDKYVYVITLKLYRNADFTCGDIQGCLDHFENPVPINIYNARGERVQNAILIYIKETKPLRDTLKNPCLAPRTQNLEVVFYRDTIALAPIRGGYYITYQRCCRGQKLANIYDSEHEGSTFYTMIPGTENRPTNNSVHFNKDAAIVICSNLPFRYNYAAYDADGDSLTYNLCDALTGGTTRNEVASADPPPYNTTVSYIAPYSGSNPMGGSPQISIDENGLLYGTPTKEGQFVVSVCVSEYDRKSKMLIGTHHKDILLTVFNCSTSIKAGFPSLLQNCVADADLSVLIPNSSNAGFTSAYYWSFSDGTDTITYNKTVFRHQFPDTGMYKVKLVVNPGLACTDSTTGTISNYPGLSADFSTSGFCKGSLIQFDDHSSYTYGKITDRRWDMGLEDDSMLNRAYGPHVDFIYDKGGLYTVALTLYTNHDCMTTLTKDVRIYEVHPFAGNDTIIAKGQQFQLHATGGDFYNWYPPEGLSNTGLPDPMVNWNQDITYTLKVADVQGCEGYDSIHVKYYTGPDIYVPSAFSPNGDGQNDHFRFIPVGITEYNFFRIFNRWGQLIYSSTDFRTGWDGTIKGAPAPVDTYIWILEGKDFTGKTILRKGTVTLVK</sequence>
<feature type="domain" description="PKD" evidence="1">
    <location>
        <begin position="327"/>
        <end position="372"/>
    </location>
</feature>